<evidence type="ECO:0000256" key="2">
    <source>
        <dbReference type="ARBA" id="ARBA00022475"/>
    </source>
</evidence>
<comment type="caution">
    <text evidence="13">The sequence shown here is derived from an EMBL/GenBank/DDBJ whole genome shotgun (WGS) entry which is preliminary data.</text>
</comment>
<evidence type="ECO:0000256" key="5">
    <source>
        <dbReference type="ARBA" id="ARBA00022723"/>
    </source>
</evidence>
<keyword evidence="6" id="KW-0378">Hydrolase</keyword>
<keyword evidence="7" id="KW-0862">Zinc</keyword>
<feature type="transmembrane region" description="Helical" evidence="11">
    <location>
        <begin position="193"/>
        <end position="211"/>
    </location>
</feature>
<dbReference type="GO" id="GO:0004222">
    <property type="term" value="F:metalloendopeptidase activity"/>
    <property type="evidence" value="ECO:0007669"/>
    <property type="project" value="InterPro"/>
</dbReference>
<feature type="transmembrane region" description="Helical" evidence="11">
    <location>
        <begin position="61"/>
        <end position="82"/>
    </location>
</feature>
<evidence type="ECO:0000313" key="14">
    <source>
        <dbReference type="Proteomes" id="UP000238071"/>
    </source>
</evidence>
<dbReference type="EMBL" id="PTIY01000013">
    <property type="protein sequence ID" value="PPK67745.1"/>
    <property type="molecule type" value="Genomic_DNA"/>
</dbReference>
<evidence type="ECO:0000313" key="13">
    <source>
        <dbReference type="EMBL" id="PPK67745.1"/>
    </source>
</evidence>
<comment type="cofactor">
    <cofactor evidence="1">
        <name>Zn(2+)</name>
        <dbReference type="ChEBI" id="CHEBI:29105"/>
    </cofactor>
</comment>
<proteinExistence type="predicted"/>
<feature type="transmembrane region" description="Helical" evidence="11">
    <location>
        <begin position="231"/>
        <end position="253"/>
    </location>
</feature>
<reference evidence="13 14" key="1">
    <citation type="submission" date="2018-02" db="EMBL/GenBank/DDBJ databases">
        <title>Subsurface microbial communities from deep shales in Ohio and West Virginia, USA.</title>
        <authorList>
            <person name="Wrighton K."/>
        </authorList>
    </citation>
    <scope>NUCLEOTIDE SEQUENCE [LARGE SCALE GENOMIC DNA]</scope>
    <source>
        <strain evidence="13 14">OWC-G53F</strain>
    </source>
</reference>
<protein>
    <submittedName>
        <fullName evidence="13">Zn-dependent protease with chaperone function</fullName>
    </submittedName>
</protein>
<dbReference type="GO" id="GO:0046872">
    <property type="term" value="F:metal ion binding"/>
    <property type="evidence" value="ECO:0007669"/>
    <property type="project" value="UniProtKB-KW"/>
</dbReference>
<keyword evidence="9" id="KW-0482">Metalloprotease</keyword>
<evidence type="ECO:0000259" key="12">
    <source>
        <dbReference type="Pfam" id="PF01435"/>
    </source>
</evidence>
<dbReference type="Pfam" id="PF01435">
    <property type="entry name" value="Peptidase_M48"/>
    <property type="match status" value="1"/>
</dbReference>
<keyword evidence="5" id="KW-0479">Metal-binding</keyword>
<dbReference type="GO" id="GO:0006508">
    <property type="term" value="P:proteolysis"/>
    <property type="evidence" value="ECO:0007669"/>
    <property type="project" value="UniProtKB-KW"/>
</dbReference>
<dbReference type="InterPro" id="IPR050083">
    <property type="entry name" value="HtpX_protease"/>
</dbReference>
<dbReference type="OrthoDB" id="15218at2"/>
<dbReference type="CDD" id="cd07340">
    <property type="entry name" value="M48B_Htpx_like"/>
    <property type="match status" value="1"/>
</dbReference>
<dbReference type="AlphaFoldDB" id="A0A2S6GR65"/>
<keyword evidence="4 11" id="KW-0812">Transmembrane</keyword>
<evidence type="ECO:0000256" key="8">
    <source>
        <dbReference type="ARBA" id="ARBA00022989"/>
    </source>
</evidence>
<evidence type="ECO:0000256" key="6">
    <source>
        <dbReference type="ARBA" id="ARBA00022801"/>
    </source>
</evidence>
<evidence type="ECO:0000256" key="9">
    <source>
        <dbReference type="ARBA" id="ARBA00023049"/>
    </source>
</evidence>
<evidence type="ECO:0000256" key="3">
    <source>
        <dbReference type="ARBA" id="ARBA00022670"/>
    </source>
</evidence>
<dbReference type="PANTHER" id="PTHR43221:SF2">
    <property type="entry name" value="PROTEASE HTPX HOMOLOG"/>
    <property type="match status" value="1"/>
</dbReference>
<dbReference type="PANTHER" id="PTHR43221">
    <property type="entry name" value="PROTEASE HTPX"/>
    <property type="match status" value="1"/>
</dbReference>
<dbReference type="Gene3D" id="3.30.2010.10">
    <property type="entry name" value="Metalloproteases ('zincins'), catalytic domain"/>
    <property type="match status" value="1"/>
</dbReference>
<keyword evidence="14" id="KW-1185">Reference proteome</keyword>
<sequence length="655" mass="70697">MNFFQSQEDARRKTRTLILMFVLAVLAIVAAVNLVITALVINAGDETAATTLPDFDWIMSHLPLVGGISLVTIGFISLSSLYKIASLSSGGGKVARSLGATLITAETKDPLRRRLYNVVEEMAIASGIPMPEVYVLEREAGINAFAAGFTTGDAAVTVTRGTLETLSRDELQGVIGHEFSHILNGDMRLNTRLMGVLFGILVIGLIGRAVLNSARYGAVRSDNSRRDGAGAIYLAGLALFLIGYIGVFFGQLIKAAVSRQREFLADASAVQFARQTQGIAGALKKIAAAQQGSELQTVDSDEVSHMLFATGASFNSLLATHPPLLRRIKALEPNFDEAEIDRLAEQMRGQIQNGSEVIEESTATAGFATQHFAVTPDAVTETVGMPDEGHMQLASSLRRSIPENLYRAAHSGTDALPLVLALLLDANEAVRRIQLDLIAEQLGGTAVMAAETLQREMQKPGAAFRLSLLQIAFPLIKNRPLEQLERLADLVERLIKVDGVVDTFEFALGCVLKTHLNDAVQPQHRHGNLRLTQLPEAVATLFSVVAKQGHAEAGIAGKAYQQGMESLGRHERRIKMLMDTGQWPEYAPPGDWVFSTDTALKTLDGLRMLDKQALISALVLTISHDGKVTSDEAELLRAICATLHLPLPPFVFDAG</sequence>
<organism evidence="13 14">
    <name type="scientific">Methylobacter tundripaludum</name>
    <dbReference type="NCBI Taxonomy" id="173365"/>
    <lineage>
        <taxon>Bacteria</taxon>
        <taxon>Pseudomonadati</taxon>
        <taxon>Pseudomonadota</taxon>
        <taxon>Gammaproteobacteria</taxon>
        <taxon>Methylococcales</taxon>
        <taxon>Methylococcaceae</taxon>
        <taxon>Methylobacter</taxon>
    </lineage>
</organism>
<dbReference type="InterPro" id="IPR001915">
    <property type="entry name" value="Peptidase_M48"/>
</dbReference>
<dbReference type="RefSeq" id="WP_104424779.1">
    <property type="nucleotide sequence ID" value="NZ_PTIY01000013.1"/>
</dbReference>
<evidence type="ECO:0000256" key="10">
    <source>
        <dbReference type="ARBA" id="ARBA00023136"/>
    </source>
</evidence>
<evidence type="ECO:0000256" key="1">
    <source>
        <dbReference type="ARBA" id="ARBA00001947"/>
    </source>
</evidence>
<keyword evidence="3 13" id="KW-0645">Protease</keyword>
<keyword evidence="2" id="KW-1003">Cell membrane</keyword>
<evidence type="ECO:0000256" key="11">
    <source>
        <dbReference type="SAM" id="Phobius"/>
    </source>
</evidence>
<evidence type="ECO:0000256" key="4">
    <source>
        <dbReference type="ARBA" id="ARBA00022692"/>
    </source>
</evidence>
<accession>A0A2S6GR65</accession>
<keyword evidence="10 11" id="KW-0472">Membrane</keyword>
<name>A0A2S6GR65_9GAMM</name>
<gene>
    <name evidence="13" type="ORF">B0F88_11385</name>
</gene>
<dbReference type="Proteomes" id="UP000238071">
    <property type="component" value="Unassembled WGS sequence"/>
</dbReference>
<evidence type="ECO:0000256" key="7">
    <source>
        <dbReference type="ARBA" id="ARBA00022833"/>
    </source>
</evidence>
<feature type="domain" description="Peptidase M48" evidence="12">
    <location>
        <begin position="113"/>
        <end position="332"/>
    </location>
</feature>
<feature type="transmembrane region" description="Helical" evidence="11">
    <location>
        <begin position="17"/>
        <end position="41"/>
    </location>
</feature>
<keyword evidence="8 11" id="KW-1133">Transmembrane helix</keyword>